<dbReference type="PANTHER" id="PTHR37694">
    <property type="entry name" value="SLR8022 PROTEIN"/>
    <property type="match status" value="1"/>
</dbReference>
<comment type="caution">
    <text evidence="2">The sequence shown here is derived from an EMBL/GenBank/DDBJ whole genome shotgun (WGS) entry which is preliminary data.</text>
</comment>
<dbReference type="Pfam" id="PF07883">
    <property type="entry name" value="Cupin_2"/>
    <property type="match status" value="1"/>
</dbReference>
<proteinExistence type="predicted"/>
<evidence type="ECO:0000313" key="2">
    <source>
        <dbReference type="EMBL" id="KAA5540811.1"/>
    </source>
</evidence>
<organism evidence="2 3">
    <name type="scientific">Adhaeribacter rhizoryzae</name>
    <dbReference type="NCBI Taxonomy" id="2607907"/>
    <lineage>
        <taxon>Bacteria</taxon>
        <taxon>Pseudomonadati</taxon>
        <taxon>Bacteroidota</taxon>
        <taxon>Cytophagia</taxon>
        <taxon>Cytophagales</taxon>
        <taxon>Hymenobacteraceae</taxon>
        <taxon>Adhaeribacter</taxon>
    </lineage>
</organism>
<dbReference type="InterPro" id="IPR014710">
    <property type="entry name" value="RmlC-like_jellyroll"/>
</dbReference>
<reference evidence="2 3" key="1">
    <citation type="submission" date="2019-09" db="EMBL/GenBank/DDBJ databases">
        <title>Genome sequence and assembly of Adhaeribacter sp.</title>
        <authorList>
            <person name="Chhetri G."/>
        </authorList>
    </citation>
    <scope>NUCLEOTIDE SEQUENCE [LARGE SCALE GENOMIC DNA]</scope>
    <source>
        <strain evidence="2 3">DK36</strain>
    </source>
</reference>
<sequence length="107" mass="11714">MQPLEIASTPNLENLAHQITYQPNKFNVQVIWEEAGQKALLFAFAAGQELKTHTTPHPALLTVLEGSCLFHMQGNSQTLQAGAVIIIPANIPHALTAQSNFKMLLLK</sequence>
<dbReference type="CDD" id="cd02230">
    <property type="entry name" value="cupin_HP0902-like"/>
    <property type="match status" value="1"/>
</dbReference>
<dbReference type="SUPFAM" id="SSF51182">
    <property type="entry name" value="RmlC-like cupins"/>
    <property type="match status" value="1"/>
</dbReference>
<dbReference type="InterPro" id="IPR013096">
    <property type="entry name" value="Cupin_2"/>
</dbReference>
<dbReference type="EMBL" id="VWSF01000025">
    <property type="protein sequence ID" value="KAA5540811.1"/>
    <property type="molecule type" value="Genomic_DNA"/>
</dbReference>
<accession>A0A5M6D008</accession>
<keyword evidence="3" id="KW-1185">Reference proteome</keyword>
<name>A0A5M6D008_9BACT</name>
<protein>
    <submittedName>
        <fullName evidence="2">Cupin domain-containing protein</fullName>
    </submittedName>
</protein>
<dbReference type="AlphaFoldDB" id="A0A5M6D008"/>
<gene>
    <name evidence="2" type="ORF">F0145_22150</name>
</gene>
<feature type="domain" description="Cupin type-2" evidence="1">
    <location>
        <begin position="41"/>
        <end position="103"/>
    </location>
</feature>
<dbReference type="PANTHER" id="PTHR37694:SF1">
    <property type="entry name" value="SLR8022 PROTEIN"/>
    <property type="match status" value="1"/>
</dbReference>
<evidence type="ECO:0000313" key="3">
    <source>
        <dbReference type="Proteomes" id="UP000323426"/>
    </source>
</evidence>
<dbReference type="Gene3D" id="2.60.120.10">
    <property type="entry name" value="Jelly Rolls"/>
    <property type="match status" value="1"/>
</dbReference>
<evidence type="ECO:0000259" key="1">
    <source>
        <dbReference type="Pfam" id="PF07883"/>
    </source>
</evidence>
<dbReference type="Proteomes" id="UP000323426">
    <property type="component" value="Unassembled WGS sequence"/>
</dbReference>
<dbReference type="RefSeq" id="WP_150092109.1">
    <property type="nucleotide sequence ID" value="NZ_VWSF01000025.1"/>
</dbReference>
<dbReference type="InterPro" id="IPR011051">
    <property type="entry name" value="RmlC_Cupin_sf"/>
</dbReference>